<reference evidence="9 10" key="1">
    <citation type="submission" date="2015-07" db="EMBL/GenBank/DDBJ databases">
        <title>Genome sequence of Ornatilinea apprima DSM 23815.</title>
        <authorList>
            <person name="Hemp J."/>
            <person name="Ward L.M."/>
            <person name="Pace L.A."/>
            <person name="Fischer W.W."/>
        </authorList>
    </citation>
    <scope>NUCLEOTIDE SEQUENCE [LARGE SCALE GENOMIC DNA]</scope>
    <source>
        <strain evidence="9 10">P3M-1</strain>
    </source>
</reference>
<gene>
    <name evidence="9" type="ORF">ADN00_05725</name>
</gene>
<keyword evidence="10" id="KW-1185">Reference proteome</keyword>
<sequence length="459" mass="49330">MSKSKFWYLTMALVLAASMLLVACQPAAPAAPAEQPAAEQPAAEQPAAEQPTAVPAATEQPAEAPAAEASKLEIFSWWTAGGEAEGLNAMFEVYSAKYPEVEIINATVAGGAGTNAKAVLATRLQGGDPPDSFQVHAGLEVEKYEPTTYLQPIDDMFDPSVFPADLLKMLEYEGHYWSMPVNIHRSNVLWYNKTVFEENGLEVPTTIDEFFAACDTLKAAGIIPVTMGTKDGWEAAHVFEGMLAATLGADDYRGIWTGEVPWTDPRVTEALEYFQRMMTYVNEDHAALTWDGAGEYMLSNQAAMMIMGDWAAGWFASKGYSDFGWAATPGSGGIFVGLSDSFALPQGAPNEAEARHWLEVCGSKEGQEAFNPKKGSICARTDCDPEAFKVVPETYEYLTSAAEDWATNAIVPSVVHGAASIESWATDFKDTITLFVSSGDVAGTQAALQGLCVDAEVCQ</sequence>
<evidence type="ECO:0000256" key="2">
    <source>
        <dbReference type="ARBA" id="ARBA00008520"/>
    </source>
</evidence>
<evidence type="ECO:0000256" key="3">
    <source>
        <dbReference type="ARBA" id="ARBA00022448"/>
    </source>
</evidence>
<dbReference type="PROSITE" id="PS51257">
    <property type="entry name" value="PROKAR_LIPOPROTEIN"/>
    <property type="match status" value="1"/>
</dbReference>
<dbReference type="PANTHER" id="PTHR43649:SF28">
    <property type="entry name" value="BINDING PROTEIN COMPONENT OF ABC SUGAR TRANSPORTER-RELATED"/>
    <property type="match status" value="1"/>
</dbReference>
<dbReference type="InterPro" id="IPR006059">
    <property type="entry name" value="SBP"/>
</dbReference>
<comment type="subcellular location">
    <subcellularLocation>
        <location evidence="1">Cell envelope</location>
    </subcellularLocation>
</comment>
<accession>A0A0P6XUB9</accession>
<comment type="function">
    <text evidence="5">Part of a binding-protein-dependent transport system for a sugar.</text>
</comment>
<dbReference type="InterPro" id="IPR050490">
    <property type="entry name" value="Bact_solute-bd_prot1"/>
</dbReference>
<dbReference type="EMBL" id="LGCL01000016">
    <property type="protein sequence ID" value="KPL78739.1"/>
    <property type="molecule type" value="Genomic_DNA"/>
</dbReference>
<evidence type="ECO:0000256" key="5">
    <source>
        <dbReference type="ARBA" id="ARBA00049629"/>
    </source>
</evidence>
<evidence type="ECO:0000313" key="10">
    <source>
        <dbReference type="Proteomes" id="UP000050417"/>
    </source>
</evidence>
<feature type="region of interest" description="Disordered" evidence="7">
    <location>
        <begin position="33"/>
        <end position="65"/>
    </location>
</feature>
<evidence type="ECO:0000256" key="7">
    <source>
        <dbReference type="SAM" id="MobiDB-lite"/>
    </source>
</evidence>
<organism evidence="9 10">
    <name type="scientific">Ornatilinea apprima</name>
    <dbReference type="NCBI Taxonomy" id="1134406"/>
    <lineage>
        <taxon>Bacteria</taxon>
        <taxon>Bacillati</taxon>
        <taxon>Chloroflexota</taxon>
        <taxon>Anaerolineae</taxon>
        <taxon>Anaerolineales</taxon>
        <taxon>Anaerolineaceae</taxon>
        <taxon>Ornatilinea</taxon>
    </lineage>
</organism>
<dbReference type="Proteomes" id="UP000050417">
    <property type="component" value="Unassembled WGS sequence"/>
</dbReference>
<dbReference type="Pfam" id="PF01547">
    <property type="entry name" value="SBP_bac_1"/>
    <property type="match status" value="1"/>
</dbReference>
<evidence type="ECO:0000256" key="4">
    <source>
        <dbReference type="ARBA" id="ARBA00022729"/>
    </source>
</evidence>
<dbReference type="PANTHER" id="PTHR43649">
    <property type="entry name" value="ARABINOSE-BINDING PROTEIN-RELATED"/>
    <property type="match status" value="1"/>
</dbReference>
<proteinExistence type="inferred from homology"/>
<evidence type="ECO:0000313" key="9">
    <source>
        <dbReference type="EMBL" id="KPL78739.1"/>
    </source>
</evidence>
<comment type="caution">
    <text evidence="9">The sequence shown here is derived from an EMBL/GenBank/DDBJ whole genome shotgun (WGS) entry which is preliminary data.</text>
</comment>
<dbReference type="STRING" id="1134406.ADN00_05725"/>
<dbReference type="RefSeq" id="WP_075062009.1">
    <property type="nucleotide sequence ID" value="NZ_LGCL01000016.1"/>
</dbReference>
<dbReference type="PATRIC" id="fig|1134406.4.peg.1621"/>
<dbReference type="SUPFAM" id="SSF53850">
    <property type="entry name" value="Periplasmic binding protein-like II"/>
    <property type="match status" value="1"/>
</dbReference>
<keyword evidence="4 8" id="KW-0732">Signal</keyword>
<feature type="chain" id="PRO_5006133232" description="Probable sugar-binding periplasmic protein" evidence="8">
    <location>
        <begin position="31"/>
        <end position="459"/>
    </location>
</feature>
<evidence type="ECO:0000256" key="8">
    <source>
        <dbReference type="SAM" id="SignalP"/>
    </source>
</evidence>
<protein>
    <recommendedName>
        <fullName evidence="6">Probable sugar-binding periplasmic protein</fullName>
    </recommendedName>
</protein>
<dbReference type="AlphaFoldDB" id="A0A0P6XUB9"/>
<evidence type="ECO:0000256" key="1">
    <source>
        <dbReference type="ARBA" id="ARBA00004196"/>
    </source>
</evidence>
<name>A0A0P6XUB9_9CHLR</name>
<feature type="signal peptide" evidence="8">
    <location>
        <begin position="1"/>
        <end position="30"/>
    </location>
</feature>
<keyword evidence="3" id="KW-0813">Transport</keyword>
<evidence type="ECO:0000256" key="6">
    <source>
        <dbReference type="ARBA" id="ARBA00049753"/>
    </source>
</evidence>
<dbReference type="Gene3D" id="3.40.190.10">
    <property type="entry name" value="Periplasmic binding protein-like II"/>
    <property type="match status" value="2"/>
</dbReference>
<comment type="similarity">
    <text evidence="2">Belongs to the bacterial solute-binding protein 1 family.</text>
</comment>
<dbReference type="GO" id="GO:0030313">
    <property type="term" value="C:cell envelope"/>
    <property type="evidence" value="ECO:0007669"/>
    <property type="project" value="UniProtKB-SubCell"/>
</dbReference>